<reference evidence="9" key="1">
    <citation type="journal article" date="2016" name="Nat. Commun.">
        <title>The Gonium pectorale genome demonstrates co-option of cell cycle regulation during the evolution of multicellularity.</title>
        <authorList>
            <person name="Hanschen E.R."/>
            <person name="Marriage T.N."/>
            <person name="Ferris P.J."/>
            <person name="Hamaji T."/>
            <person name="Toyoda A."/>
            <person name="Fujiyama A."/>
            <person name="Neme R."/>
            <person name="Noguchi H."/>
            <person name="Minakuchi Y."/>
            <person name="Suzuki M."/>
            <person name="Kawai-Toyooka H."/>
            <person name="Smith D.R."/>
            <person name="Sparks H."/>
            <person name="Anderson J."/>
            <person name="Bakaric R."/>
            <person name="Luria V."/>
            <person name="Karger A."/>
            <person name="Kirschner M.W."/>
            <person name="Durand P.M."/>
            <person name="Michod R.E."/>
            <person name="Nozaki H."/>
            <person name="Olson B.J."/>
        </authorList>
    </citation>
    <scope>NUCLEOTIDE SEQUENCE [LARGE SCALE GENOMIC DNA]</scope>
    <source>
        <strain evidence="9">NIES-2863</strain>
    </source>
</reference>
<proteinExistence type="predicted"/>
<feature type="domain" description="Ion transport" evidence="7">
    <location>
        <begin position="69"/>
        <end position="339"/>
    </location>
</feature>
<feature type="transmembrane region" description="Helical" evidence="6">
    <location>
        <begin position="1040"/>
        <end position="1063"/>
    </location>
</feature>
<dbReference type="Pfam" id="PF00520">
    <property type="entry name" value="Ion_trans"/>
    <property type="match status" value="2"/>
</dbReference>
<feature type="transmembrane region" description="Helical" evidence="6">
    <location>
        <begin position="911"/>
        <end position="938"/>
    </location>
</feature>
<feature type="transmembrane region" description="Helical" evidence="6">
    <location>
        <begin position="186"/>
        <end position="215"/>
    </location>
</feature>
<feature type="transmembrane region" description="Helical" evidence="6">
    <location>
        <begin position="310"/>
        <end position="331"/>
    </location>
</feature>
<dbReference type="PANTHER" id="PTHR10037">
    <property type="entry name" value="VOLTAGE-GATED CATION CHANNEL CALCIUM AND SODIUM"/>
    <property type="match status" value="1"/>
</dbReference>
<feature type="region of interest" description="Disordered" evidence="5">
    <location>
        <begin position="619"/>
        <end position="788"/>
    </location>
</feature>
<organism evidence="8 9">
    <name type="scientific">Gonium pectorale</name>
    <name type="common">Green alga</name>
    <dbReference type="NCBI Taxonomy" id="33097"/>
    <lineage>
        <taxon>Eukaryota</taxon>
        <taxon>Viridiplantae</taxon>
        <taxon>Chlorophyta</taxon>
        <taxon>core chlorophytes</taxon>
        <taxon>Chlorophyceae</taxon>
        <taxon>CS clade</taxon>
        <taxon>Chlamydomonadales</taxon>
        <taxon>Volvocaceae</taxon>
        <taxon>Gonium</taxon>
    </lineage>
</organism>
<keyword evidence="3 6" id="KW-1133">Transmembrane helix</keyword>
<name>A0A150GY82_GONPE</name>
<feature type="compositionally biased region" description="Low complexity" evidence="5">
    <location>
        <begin position="558"/>
        <end position="567"/>
    </location>
</feature>
<dbReference type="GO" id="GO:0001518">
    <property type="term" value="C:voltage-gated sodium channel complex"/>
    <property type="evidence" value="ECO:0007669"/>
    <property type="project" value="TreeGrafter"/>
</dbReference>
<keyword evidence="4 6" id="KW-0472">Membrane</keyword>
<evidence type="ECO:0000256" key="1">
    <source>
        <dbReference type="ARBA" id="ARBA00004141"/>
    </source>
</evidence>
<protein>
    <recommendedName>
        <fullName evidence="7">Ion transport domain-containing protein</fullName>
    </recommendedName>
</protein>
<dbReference type="Gene3D" id="1.20.120.350">
    <property type="entry name" value="Voltage-gated potassium channels. Chain C"/>
    <property type="match status" value="2"/>
</dbReference>
<evidence type="ECO:0000256" key="2">
    <source>
        <dbReference type="ARBA" id="ARBA00022692"/>
    </source>
</evidence>
<feature type="region of interest" description="Disordered" evidence="5">
    <location>
        <begin position="1100"/>
        <end position="1129"/>
    </location>
</feature>
<sequence length="1129" mass="118846">MSRIVSGAGPTAASGDGGGAIVMKPVPPLRRVEAQCSSLAHDGTTIYEEDELAEFSRPRRLVARLVMHPDFELLVVLAILGNTVTLALYRPTESDGSHWNRGLLWADTAFNALFTAEMLLRIVALGGPLAYLRHPWNVFDAAMVAAGYLAFVPTDNESSSSGVRALRALRALRPLRTVTRSEALRAIVICFLEAVPLLGSAVGLMLLFMFVFAVAGTNLYANVYHQKCYSALTGLPEESKEDPDMLGCGNWRSCPANYTCEITRHSNAVNIAGFDNVGLAMLTVFQSITLTGWSFALYRTTDNTNPSATIYYILLVSIGAYVLVNLFLAVLKIKFAKAQTAFRARNAGRSRARRNSVVSLFTVAKSKFTQYSAKRSAAHSLNASIATLLHSRMSQYSSIVEAEAGPAANVALTAAAVEDAKAALAPADVKPAGPSAACSAHDPDGSGRPTSARKLTNGVALARDCDSPAEKAGLGTGAGPVGATSAGAGGGRRSSSDFDSAHGEGSPSGAARLPEQGHAALAIIAGPVQGASELLGTWEAGAPPYVGSTHADMLVLPSPAASGSAGDARAHGGERGPSPAADDSAQLRRVGASDITLRDGSGAGDIPQHHREGTAAAVPAHHVLGPRPSRSATPSPELLLPPLPSATPSGALLLPPLRPQGSQRDAHGALPAVGTVDTAGTWPAQTGKVPAEPARESSSHALEGPVTAPWFGSVSRTSPGPVSEGTLEALAPVQQPQTLAQQHSRRRQASGLASGDSGSGGGGQTLAPPGRALSRGASRLDYSVPGPDAMSADPQAMLGGNLAMAALMMDPREFDDFVSGEPPLRRLHLRAMFRARLLAGSSAFAYGMLGIILANTVVLAMEYDGMSSGYLGALRNANYAFTALFTLEMAIKLFGMGLWDYVTDGFNLFDAVVVAISWVEIILTVVGLGSKLDGMAALRAFRVLRLLKAFRYLGPLRRIASMLLTASSSFAAIAVLIALFWVVFSIVGMHVFGGLELMRGAYPNFDTFLNSLVTTFNVLTLENYQANMYDTIRASNHGAAAFYVAWIVVGKYILLTLFLAVTLEAFESKYDSQGTSSSWISQMRSAVGSALESAKRMVWRPAPRSRREATTWSAQIKTKTTATTPAVRR</sequence>
<dbReference type="SUPFAM" id="SSF81324">
    <property type="entry name" value="Voltage-gated potassium channels"/>
    <property type="match status" value="2"/>
</dbReference>
<feature type="compositionally biased region" description="Polar residues" evidence="5">
    <location>
        <begin position="1110"/>
        <end position="1129"/>
    </location>
</feature>
<gene>
    <name evidence="8" type="ORF">GPECTOR_4g929</name>
</gene>
<feature type="domain" description="Ion transport" evidence="7">
    <location>
        <begin position="842"/>
        <end position="1072"/>
    </location>
</feature>
<comment type="caution">
    <text evidence="8">The sequence shown here is derived from an EMBL/GenBank/DDBJ whole genome shotgun (WGS) entry which is preliminary data.</text>
</comment>
<dbReference type="Gene3D" id="1.10.287.70">
    <property type="match status" value="2"/>
</dbReference>
<dbReference type="PANTHER" id="PTHR10037:SF62">
    <property type="entry name" value="SODIUM CHANNEL PROTEIN 60E"/>
    <property type="match status" value="1"/>
</dbReference>
<keyword evidence="9" id="KW-1185">Reference proteome</keyword>
<dbReference type="InterPro" id="IPR005821">
    <property type="entry name" value="Ion_trans_dom"/>
</dbReference>
<feature type="region of interest" description="Disordered" evidence="5">
    <location>
        <begin position="428"/>
        <end position="452"/>
    </location>
</feature>
<dbReference type="AlphaFoldDB" id="A0A150GY82"/>
<dbReference type="STRING" id="33097.A0A150GY82"/>
<comment type="subcellular location">
    <subcellularLocation>
        <location evidence="1">Membrane</location>
        <topology evidence="1">Multi-pass membrane protein</topology>
    </subcellularLocation>
</comment>
<dbReference type="InterPro" id="IPR043203">
    <property type="entry name" value="VGCC_Ca_Na"/>
</dbReference>
<evidence type="ECO:0000313" key="8">
    <source>
        <dbReference type="EMBL" id="KXZ54857.1"/>
    </source>
</evidence>
<evidence type="ECO:0000313" key="9">
    <source>
        <dbReference type="Proteomes" id="UP000075714"/>
    </source>
</evidence>
<evidence type="ECO:0000256" key="3">
    <source>
        <dbReference type="ARBA" id="ARBA00022989"/>
    </source>
</evidence>
<accession>A0A150GY82</accession>
<feature type="transmembrane region" description="Helical" evidence="6">
    <location>
        <begin position="277"/>
        <end position="298"/>
    </location>
</feature>
<feature type="transmembrane region" description="Helical" evidence="6">
    <location>
        <begin position="879"/>
        <end position="899"/>
    </location>
</feature>
<feature type="transmembrane region" description="Helical" evidence="6">
    <location>
        <begin position="837"/>
        <end position="858"/>
    </location>
</feature>
<feature type="region of interest" description="Disordered" evidence="5">
    <location>
        <begin position="557"/>
        <end position="586"/>
    </location>
</feature>
<dbReference type="OrthoDB" id="431720at2759"/>
<dbReference type="Proteomes" id="UP000075714">
    <property type="component" value="Unassembled WGS sequence"/>
</dbReference>
<evidence type="ECO:0000256" key="5">
    <source>
        <dbReference type="SAM" id="MobiDB-lite"/>
    </source>
</evidence>
<feature type="compositionally biased region" description="Low complexity" evidence="5">
    <location>
        <begin position="646"/>
        <end position="655"/>
    </location>
</feature>
<feature type="transmembrane region" description="Helical" evidence="6">
    <location>
        <begin position="959"/>
        <end position="992"/>
    </location>
</feature>
<dbReference type="GO" id="GO:0005248">
    <property type="term" value="F:voltage-gated sodium channel activity"/>
    <property type="evidence" value="ECO:0007669"/>
    <property type="project" value="TreeGrafter"/>
</dbReference>
<evidence type="ECO:0000256" key="4">
    <source>
        <dbReference type="ARBA" id="ARBA00023136"/>
    </source>
</evidence>
<evidence type="ECO:0000256" key="6">
    <source>
        <dbReference type="SAM" id="Phobius"/>
    </source>
</evidence>
<keyword evidence="2 6" id="KW-0812">Transmembrane</keyword>
<feature type="region of interest" description="Disordered" evidence="5">
    <location>
        <begin position="471"/>
        <end position="512"/>
    </location>
</feature>
<evidence type="ECO:0000259" key="7">
    <source>
        <dbReference type="Pfam" id="PF00520"/>
    </source>
</evidence>
<dbReference type="EMBL" id="LSYV01000005">
    <property type="protein sequence ID" value="KXZ54857.1"/>
    <property type="molecule type" value="Genomic_DNA"/>
</dbReference>
<dbReference type="InterPro" id="IPR027359">
    <property type="entry name" value="Volt_channel_dom_sf"/>
</dbReference>